<dbReference type="AlphaFoldDB" id="A0A2W5ZBX3"/>
<sequence>EPHTFSRGAARWGGRLTLEHRLSLVDAQLTLAALASVAAPGARAGAERTIGSCIDIDGGPCVRQAVRIRQQWPALSLANALTRPRHDPVYAQALAGALELRGLR</sequence>
<proteinExistence type="predicted"/>
<evidence type="ECO:0000313" key="2">
    <source>
        <dbReference type="Proteomes" id="UP000248724"/>
    </source>
</evidence>
<name>A0A2W5ZBX3_9BACT</name>
<protein>
    <submittedName>
        <fullName evidence="1">Uncharacterized protein</fullName>
    </submittedName>
</protein>
<comment type="caution">
    <text evidence="1">The sequence shown here is derived from an EMBL/GenBank/DDBJ whole genome shotgun (WGS) entry which is preliminary data.</text>
</comment>
<reference evidence="1 2" key="1">
    <citation type="journal article" date="2017" name="Nature">
        <title>Atmospheric trace gases support primary production in Antarctic desert surface soil.</title>
        <authorList>
            <person name="Ji M."/>
            <person name="Greening C."/>
            <person name="Vanwonterghem I."/>
            <person name="Carere C.R."/>
            <person name="Bay S.K."/>
            <person name="Steen J.A."/>
            <person name="Montgomery K."/>
            <person name="Lines T."/>
            <person name="Beardall J."/>
            <person name="van Dorst J."/>
            <person name="Snape I."/>
            <person name="Stott M.B."/>
            <person name="Hugenholtz P."/>
            <person name="Ferrari B.C."/>
        </authorList>
    </citation>
    <scope>NUCLEOTIDE SEQUENCE [LARGE SCALE GENOMIC DNA]</scope>
    <source>
        <strain evidence="1">RRmetagenome_bin12</strain>
    </source>
</reference>
<feature type="non-terminal residue" evidence="1">
    <location>
        <position position="1"/>
    </location>
</feature>
<dbReference type="Proteomes" id="UP000248724">
    <property type="component" value="Unassembled WGS sequence"/>
</dbReference>
<accession>A0A2W5ZBX3</accession>
<evidence type="ECO:0000313" key="1">
    <source>
        <dbReference type="EMBL" id="PZR80346.1"/>
    </source>
</evidence>
<gene>
    <name evidence="1" type="ORF">DLM65_08340</name>
</gene>
<dbReference type="EMBL" id="QHBU01000155">
    <property type="protein sequence ID" value="PZR80346.1"/>
    <property type="molecule type" value="Genomic_DNA"/>
</dbReference>
<organism evidence="1 2">
    <name type="scientific">Candidatus Aeolococcus gillhamiae</name>
    <dbReference type="NCBI Taxonomy" id="3127015"/>
    <lineage>
        <taxon>Bacteria</taxon>
        <taxon>Bacillati</taxon>
        <taxon>Candidatus Dormiibacterota</taxon>
        <taxon>Candidatus Dormibacteria</taxon>
        <taxon>Candidatus Aeolococcales</taxon>
        <taxon>Candidatus Aeolococcaceae</taxon>
        <taxon>Candidatus Aeolococcus</taxon>
    </lineage>
</organism>